<dbReference type="GO" id="GO:0008033">
    <property type="term" value="P:tRNA processing"/>
    <property type="evidence" value="ECO:0007669"/>
    <property type="project" value="UniProtKB-KW"/>
</dbReference>
<feature type="domain" description="tRNA nucleotidyltransferase/poly(A) polymerase RNA and SrmB- binding" evidence="10">
    <location>
        <begin position="191"/>
        <end position="247"/>
    </location>
</feature>
<evidence type="ECO:0000256" key="6">
    <source>
        <dbReference type="ARBA" id="ARBA00022741"/>
    </source>
</evidence>
<evidence type="ECO:0000259" key="8">
    <source>
        <dbReference type="Pfam" id="PF01743"/>
    </source>
</evidence>
<dbReference type="GO" id="GO:0016779">
    <property type="term" value="F:nucleotidyltransferase activity"/>
    <property type="evidence" value="ECO:0007669"/>
    <property type="project" value="UniProtKB-KW"/>
</dbReference>
<dbReference type="InterPro" id="IPR002646">
    <property type="entry name" value="PolA_pol_head_dom"/>
</dbReference>
<dbReference type="EMBL" id="CAFBQH010000028">
    <property type="protein sequence ID" value="CAB5047942.1"/>
    <property type="molecule type" value="Genomic_DNA"/>
</dbReference>
<keyword evidence="4" id="KW-0548">Nucleotidyltransferase</keyword>
<accession>A0A6J7T4I5</accession>
<feature type="domain" description="HD" evidence="9">
    <location>
        <begin position="263"/>
        <end position="351"/>
    </location>
</feature>
<proteinExistence type="predicted"/>
<reference evidence="12" key="1">
    <citation type="submission" date="2020-05" db="EMBL/GenBank/DDBJ databases">
        <authorList>
            <person name="Chiriac C."/>
            <person name="Salcher M."/>
            <person name="Ghai R."/>
            <person name="Kavagutti S V."/>
        </authorList>
    </citation>
    <scope>NUCLEOTIDE SEQUENCE</scope>
</reference>
<dbReference type="GO" id="GO:0000166">
    <property type="term" value="F:nucleotide binding"/>
    <property type="evidence" value="ECO:0007669"/>
    <property type="project" value="UniProtKB-KW"/>
</dbReference>
<evidence type="ECO:0000259" key="10">
    <source>
        <dbReference type="Pfam" id="PF12627"/>
    </source>
</evidence>
<comment type="cofactor">
    <cofactor evidence="1">
        <name>Mg(2+)</name>
        <dbReference type="ChEBI" id="CHEBI:18420"/>
    </cofactor>
</comment>
<dbReference type="PANTHER" id="PTHR46173:SF1">
    <property type="entry name" value="CCA TRNA NUCLEOTIDYLTRANSFERASE 1, MITOCHONDRIAL"/>
    <property type="match status" value="1"/>
</dbReference>
<dbReference type="Pfam" id="PF01966">
    <property type="entry name" value="HD"/>
    <property type="match status" value="1"/>
</dbReference>
<dbReference type="NCBIfam" id="TIGR02692">
    <property type="entry name" value="tRNA_CCA_actino"/>
    <property type="match status" value="1"/>
</dbReference>
<keyword evidence="5" id="KW-0479">Metal-binding</keyword>
<sequence length="487" mass="54972">MFPPRFAPILQEMEPLAALFREAGHRLFLVGGSVRDLFIGDSDAGTDLSLIDFDATTTATPDQIKKIVNPIADALWTQGERFGTIGLKIGERTYEITTHRAEAYSPDSRKPEVQFATDIETDLSRRDFTINAMALELTTDTPELVDPFGGLADLMARVLRTPLSAEESFSDDPLRMLRAARFISQLEVAPDPSITAAVTAMADRLTIVSAERVRIEFDRLMTTKRPTFGLWFLVDTGLVDHFLPEMKLMRLEQDPIHRHKDVLTHTLAVVENVQLDPTREFDFRITRLAALYHDIGKPRTRGFKEGKGITFHHHEVVGARMTRERMKAMKYPNADIEAVSELVAISGRFHTYQMGWTDSAVRRYVRDAGEYLGELNVLVRCDCTTRNEKKAKILSRRMDEMEARIAEVAAREELASLRPEIDGQHVMELLGVPAGPAVGAALEFLMDIRLEEGILGEEVIVARLREWWAANADDVSKLKRTRRAETR</sequence>
<dbReference type="InterPro" id="IPR043519">
    <property type="entry name" value="NT_sf"/>
</dbReference>
<dbReference type="InterPro" id="IPR014065">
    <property type="entry name" value="tRNA_adenylyltransferase"/>
</dbReference>
<dbReference type="GO" id="GO:0046872">
    <property type="term" value="F:metal ion binding"/>
    <property type="evidence" value="ECO:0007669"/>
    <property type="project" value="UniProtKB-KW"/>
</dbReference>
<dbReference type="GO" id="GO:0000049">
    <property type="term" value="F:tRNA binding"/>
    <property type="evidence" value="ECO:0007669"/>
    <property type="project" value="TreeGrafter"/>
</dbReference>
<feature type="domain" description="Poly A polymerase head" evidence="8">
    <location>
        <begin position="27"/>
        <end position="160"/>
    </location>
</feature>
<evidence type="ECO:0000256" key="3">
    <source>
        <dbReference type="ARBA" id="ARBA00022694"/>
    </source>
</evidence>
<dbReference type="CDD" id="cd00077">
    <property type="entry name" value="HDc"/>
    <property type="match status" value="1"/>
</dbReference>
<dbReference type="InterPro" id="IPR032828">
    <property type="entry name" value="PolyA_RNA-bd"/>
</dbReference>
<dbReference type="AlphaFoldDB" id="A0A6J7T4I5"/>
<evidence type="ECO:0000259" key="9">
    <source>
        <dbReference type="Pfam" id="PF01966"/>
    </source>
</evidence>
<evidence type="ECO:0000313" key="12">
    <source>
        <dbReference type="EMBL" id="CAB5047942.1"/>
    </source>
</evidence>
<evidence type="ECO:0000256" key="7">
    <source>
        <dbReference type="ARBA" id="ARBA00022842"/>
    </source>
</evidence>
<dbReference type="InterPro" id="IPR050264">
    <property type="entry name" value="Bact_CCA-adding_enz_type3_sf"/>
</dbReference>
<keyword evidence="7" id="KW-0460">Magnesium</keyword>
<evidence type="ECO:0000256" key="5">
    <source>
        <dbReference type="ARBA" id="ARBA00022723"/>
    </source>
</evidence>
<dbReference type="SUPFAM" id="SSF81891">
    <property type="entry name" value="Poly A polymerase C-terminal region-like"/>
    <property type="match status" value="1"/>
</dbReference>
<protein>
    <submittedName>
        <fullName evidence="12">Unannotated protein</fullName>
    </submittedName>
</protein>
<keyword evidence="2" id="KW-0808">Transferase</keyword>
<dbReference type="InterPro" id="IPR006674">
    <property type="entry name" value="HD_domain"/>
</dbReference>
<dbReference type="InterPro" id="IPR003607">
    <property type="entry name" value="HD/PDEase_dom"/>
</dbReference>
<dbReference type="PANTHER" id="PTHR46173">
    <property type="entry name" value="CCA TRNA NUCLEOTIDYLTRANSFERASE 1, MITOCHONDRIAL"/>
    <property type="match status" value="1"/>
</dbReference>
<dbReference type="Pfam" id="PF01743">
    <property type="entry name" value="PolyA_pol"/>
    <property type="match status" value="1"/>
</dbReference>
<dbReference type="EMBL" id="CAEZXA010000016">
    <property type="protein sequence ID" value="CAB4667744.1"/>
    <property type="molecule type" value="Genomic_DNA"/>
</dbReference>
<dbReference type="Pfam" id="PF12627">
    <property type="entry name" value="PolyA_pol_RNAbd"/>
    <property type="match status" value="1"/>
</dbReference>
<evidence type="ECO:0000256" key="1">
    <source>
        <dbReference type="ARBA" id="ARBA00001946"/>
    </source>
</evidence>
<organism evidence="12">
    <name type="scientific">freshwater metagenome</name>
    <dbReference type="NCBI Taxonomy" id="449393"/>
    <lineage>
        <taxon>unclassified sequences</taxon>
        <taxon>metagenomes</taxon>
        <taxon>ecological metagenomes</taxon>
    </lineage>
</organism>
<name>A0A6J7T4I5_9ZZZZ</name>
<keyword evidence="3" id="KW-0819">tRNA processing</keyword>
<dbReference type="NCBIfam" id="TIGR00277">
    <property type="entry name" value="HDIG"/>
    <property type="match status" value="1"/>
</dbReference>
<dbReference type="Gene3D" id="1.10.3090.10">
    <property type="entry name" value="cca-adding enzyme, domain 2"/>
    <property type="match status" value="1"/>
</dbReference>
<dbReference type="InterPro" id="IPR006675">
    <property type="entry name" value="HDIG_dom"/>
</dbReference>
<evidence type="ECO:0000256" key="2">
    <source>
        <dbReference type="ARBA" id="ARBA00022679"/>
    </source>
</evidence>
<evidence type="ECO:0000256" key="4">
    <source>
        <dbReference type="ARBA" id="ARBA00022695"/>
    </source>
</evidence>
<dbReference type="CDD" id="cd05398">
    <property type="entry name" value="NT_ClassII-CCAase"/>
    <property type="match status" value="1"/>
</dbReference>
<gene>
    <name evidence="11" type="ORF">UFOPK2334_00341</name>
    <name evidence="12" type="ORF">UFOPK4293_00599</name>
</gene>
<dbReference type="SUPFAM" id="SSF81301">
    <property type="entry name" value="Nucleotidyltransferase"/>
    <property type="match status" value="1"/>
</dbReference>
<evidence type="ECO:0000313" key="11">
    <source>
        <dbReference type="EMBL" id="CAB4667744.1"/>
    </source>
</evidence>
<dbReference type="Gene3D" id="3.30.460.10">
    <property type="entry name" value="Beta Polymerase, domain 2"/>
    <property type="match status" value="1"/>
</dbReference>
<keyword evidence="6" id="KW-0547">Nucleotide-binding</keyword>